<dbReference type="Proteomes" id="UP001642483">
    <property type="component" value="Unassembled WGS sequence"/>
</dbReference>
<dbReference type="EMBL" id="CAWYQH010000098">
    <property type="protein sequence ID" value="CAK8684610.1"/>
    <property type="molecule type" value="Genomic_DNA"/>
</dbReference>
<reference evidence="1 2" key="1">
    <citation type="submission" date="2024-02" db="EMBL/GenBank/DDBJ databases">
        <authorList>
            <person name="Daric V."/>
            <person name="Darras S."/>
        </authorList>
    </citation>
    <scope>NUCLEOTIDE SEQUENCE [LARGE SCALE GENOMIC DNA]</scope>
</reference>
<name>A0ABP0FZF7_CLALP</name>
<evidence type="ECO:0000313" key="1">
    <source>
        <dbReference type="EMBL" id="CAK8684610.1"/>
    </source>
</evidence>
<sequence length="127" mass="13881">MLWLTAGFIYDEFFYPPPKFELGESFSSFLSTFESFCDSVDATAAAQKHTFMLNLPEEVKLEMKCNGAECSAQDLKDCPSNVRFLGASGTVIAMAGKSKLNFTVAGTEATRDVFVSSESCILGLDFL</sequence>
<accession>A0ABP0FZF7</accession>
<organism evidence="1 2">
    <name type="scientific">Clavelina lepadiformis</name>
    <name type="common">Light-bulb sea squirt</name>
    <name type="synonym">Ascidia lepadiformis</name>
    <dbReference type="NCBI Taxonomy" id="159417"/>
    <lineage>
        <taxon>Eukaryota</taxon>
        <taxon>Metazoa</taxon>
        <taxon>Chordata</taxon>
        <taxon>Tunicata</taxon>
        <taxon>Ascidiacea</taxon>
        <taxon>Aplousobranchia</taxon>
        <taxon>Clavelinidae</taxon>
        <taxon>Clavelina</taxon>
    </lineage>
</organism>
<proteinExistence type="predicted"/>
<gene>
    <name evidence="1" type="ORF">CVLEPA_LOCUS15595</name>
</gene>
<protein>
    <submittedName>
        <fullName evidence="1">Uncharacterized protein</fullName>
    </submittedName>
</protein>
<evidence type="ECO:0000313" key="2">
    <source>
        <dbReference type="Proteomes" id="UP001642483"/>
    </source>
</evidence>
<keyword evidence="2" id="KW-1185">Reference proteome</keyword>
<comment type="caution">
    <text evidence="1">The sequence shown here is derived from an EMBL/GenBank/DDBJ whole genome shotgun (WGS) entry which is preliminary data.</text>
</comment>